<protein>
    <submittedName>
        <fullName evidence="3">Defensin-like protein 191</fullName>
    </submittedName>
</protein>
<organism evidence="2 3">
    <name type="scientific">Camelina sativa</name>
    <name type="common">False flax</name>
    <name type="synonym">Myagrum sativum</name>
    <dbReference type="NCBI Taxonomy" id="90675"/>
    <lineage>
        <taxon>Eukaryota</taxon>
        <taxon>Viridiplantae</taxon>
        <taxon>Streptophyta</taxon>
        <taxon>Embryophyta</taxon>
        <taxon>Tracheophyta</taxon>
        <taxon>Spermatophyta</taxon>
        <taxon>Magnoliopsida</taxon>
        <taxon>eudicotyledons</taxon>
        <taxon>Gunneridae</taxon>
        <taxon>Pentapetalae</taxon>
        <taxon>rosids</taxon>
        <taxon>malvids</taxon>
        <taxon>Brassicales</taxon>
        <taxon>Brassicaceae</taxon>
        <taxon>Camelineae</taxon>
        <taxon>Camelina</taxon>
    </lineage>
</organism>
<keyword evidence="1" id="KW-0472">Membrane</keyword>
<evidence type="ECO:0000313" key="2">
    <source>
        <dbReference type="Proteomes" id="UP000694864"/>
    </source>
</evidence>
<name>A0ABM1QAF8_CAMSA</name>
<reference evidence="2" key="1">
    <citation type="journal article" date="2014" name="Nat. Commun.">
        <title>The emerging biofuel crop Camelina sativa retains a highly undifferentiated hexaploid genome structure.</title>
        <authorList>
            <person name="Kagale S."/>
            <person name="Koh C."/>
            <person name="Nixon J."/>
            <person name="Bollina V."/>
            <person name="Clarke W.E."/>
            <person name="Tuteja R."/>
            <person name="Spillane C."/>
            <person name="Robinson S.J."/>
            <person name="Links M.G."/>
            <person name="Clarke C."/>
            <person name="Higgins E.E."/>
            <person name="Huebert T."/>
            <person name="Sharpe A.G."/>
            <person name="Parkin I.A."/>
        </authorList>
    </citation>
    <scope>NUCLEOTIDE SEQUENCE [LARGE SCALE GENOMIC DNA]</scope>
    <source>
        <strain evidence="2">cv. DH55</strain>
    </source>
</reference>
<dbReference type="GeneID" id="109125709"/>
<keyword evidence="1" id="KW-0812">Transmembrane</keyword>
<proteinExistence type="predicted"/>
<gene>
    <name evidence="3" type="primary">LOC109125709</name>
</gene>
<keyword evidence="2" id="KW-1185">Reference proteome</keyword>
<keyword evidence="1" id="KW-1133">Transmembrane helix</keyword>
<evidence type="ECO:0000313" key="3">
    <source>
        <dbReference type="RefSeq" id="XP_019083746.1"/>
    </source>
</evidence>
<sequence length="84" mass="9142">MAKGVHATGFITYLVIFLILTVGISRVKTEQPPCNEGRVAYVSPDFCIDSICTRDCTLDGVYSSGKCGIERSKPVCKCYGCKQV</sequence>
<feature type="transmembrane region" description="Helical" evidence="1">
    <location>
        <begin position="6"/>
        <end position="24"/>
    </location>
</feature>
<reference evidence="3" key="2">
    <citation type="submission" date="2025-08" db="UniProtKB">
        <authorList>
            <consortium name="RefSeq"/>
        </authorList>
    </citation>
    <scope>IDENTIFICATION</scope>
    <source>
        <tissue evidence="3">Leaf</tissue>
    </source>
</reference>
<dbReference type="Proteomes" id="UP000694864">
    <property type="component" value="Chromosome 7"/>
</dbReference>
<accession>A0ABM1QAF8</accession>
<evidence type="ECO:0000256" key="1">
    <source>
        <dbReference type="SAM" id="Phobius"/>
    </source>
</evidence>
<dbReference type="RefSeq" id="XP_019083746.1">
    <property type="nucleotide sequence ID" value="XM_019228201.1"/>
</dbReference>